<feature type="non-terminal residue" evidence="1">
    <location>
        <position position="1"/>
    </location>
</feature>
<proteinExistence type="predicted"/>
<dbReference type="Proteomes" id="UP000824469">
    <property type="component" value="Unassembled WGS sequence"/>
</dbReference>
<organism evidence="1 2">
    <name type="scientific">Taxus chinensis</name>
    <name type="common">Chinese yew</name>
    <name type="synonym">Taxus wallichiana var. chinensis</name>
    <dbReference type="NCBI Taxonomy" id="29808"/>
    <lineage>
        <taxon>Eukaryota</taxon>
        <taxon>Viridiplantae</taxon>
        <taxon>Streptophyta</taxon>
        <taxon>Embryophyta</taxon>
        <taxon>Tracheophyta</taxon>
        <taxon>Spermatophyta</taxon>
        <taxon>Pinopsida</taxon>
        <taxon>Pinidae</taxon>
        <taxon>Conifers II</taxon>
        <taxon>Cupressales</taxon>
        <taxon>Taxaceae</taxon>
        <taxon>Taxus</taxon>
    </lineage>
</organism>
<evidence type="ECO:0000313" key="1">
    <source>
        <dbReference type="EMBL" id="KAH9325306.1"/>
    </source>
</evidence>
<dbReference type="AlphaFoldDB" id="A0AA38GLR6"/>
<keyword evidence="2" id="KW-1185">Reference proteome</keyword>
<name>A0AA38GLR6_TAXCH</name>
<gene>
    <name evidence="1" type="ORF">KI387_005484</name>
</gene>
<dbReference type="EMBL" id="JAHRHJ020000002">
    <property type="protein sequence ID" value="KAH9325306.1"/>
    <property type="molecule type" value="Genomic_DNA"/>
</dbReference>
<reference evidence="1 2" key="1">
    <citation type="journal article" date="2021" name="Nat. Plants">
        <title>The Taxus genome provides insights into paclitaxel biosynthesis.</title>
        <authorList>
            <person name="Xiong X."/>
            <person name="Gou J."/>
            <person name="Liao Q."/>
            <person name="Li Y."/>
            <person name="Zhou Q."/>
            <person name="Bi G."/>
            <person name="Li C."/>
            <person name="Du R."/>
            <person name="Wang X."/>
            <person name="Sun T."/>
            <person name="Guo L."/>
            <person name="Liang H."/>
            <person name="Lu P."/>
            <person name="Wu Y."/>
            <person name="Zhang Z."/>
            <person name="Ro D.K."/>
            <person name="Shang Y."/>
            <person name="Huang S."/>
            <person name="Yan J."/>
        </authorList>
    </citation>
    <scope>NUCLEOTIDE SEQUENCE [LARGE SCALE GENOMIC DNA]</scope>
    <source>
        <strain evidence="1">Ta-2019</strain>
    </source>
</reference>
<comment type="caution">
    <text evidence="1">The sequence shown here is derived from an EMBL/GenBank/DDBJ whole genome shotgun (WGS) entry which is preliminary data.</text>
</comment>
<protein>
    <submittedName>
        <fullName evidence="1">Uncharacterized protein</fullName>
    </submittedName>
</protein>
<sequence length="55" mass="6575">VYTKRDSNEYPKLIPNHGYIVPKWIKKPTGEEKNVDLKQEECMMNHACQEEVQRE</sequence>
<accession>A0AA38GLR6</accession>
<evidence type="ECO:0000313" key="2">
    <source>
        <dbReference type="Proteomes" id="UP000824469"/>
    </source>
</evidence>
<feature type="non-terminal residue" evidence="1">
    <location>
        <position position="55"/>
    </location>
</feature>